<accession>R2QDZ9</accession>
<dbReference type="RefSeq" id="WP_010762834.1">
    <property type="nucleotide sequence ID" value="NZ_KB946316.1"/>
</dbReference>
<dbReference type="AlphaFoldDB" id="R2QDZ9"/>
<keyword evidence="5" id="KW-1185">Reference proteome</keyword>
<comment type="caution">
    <text evidence="2">The sequence shown here is derived from an EMBL/GenBank/DDBJ whole genome shotgun (WGS) entry which is preliminary data.</text>
</comment>
<gene>
    <name evidence="3" type="ORF">I583_00356</name>
    <name evidence="2" type="ORF">UAW_02672</name>
</gene>
<evidence type="ECO:0000313" key="3">
    <source>
        <dbReference type="EMBL" id="EOT61377.1"/>
    </source>
</evidence>
<evidence type="ECO:0000256" key="1">
    <source>
        <dbReference type="SAM" id="SignalP"/>
    </source>
</evidence>
<name>R2QDZ9_9ENTE</name>
<evidence type="ECO:0000313" key="2">
    <source>
        <dbReference type="EMBL" id="EOH93423.1"/>
    </source>
</evidence>
<feature type="signal peptide" evidence="1">
    <location>
        <begin position="1"/>
        <end position="22"/>
    </location>
</feature>
<proteinExistence type="predicted"/>
<organism evidence="2 4">
    <name type="scientific">Enterococcus haemoperoxidus ATCC BAA-382</name>
    <dbReference type="NCBI Taxonomy" id="1158608"/>
    <lineage>
        <taxon>Bacteria</taxon>
        <taxon>Bacillati</taxon>
        <taxon>Bacillota</taxon>
        <taxon>Bacilli</taxon>
        <taxon>Lactobacillales</taxon>
        <taxon>Enterococcaceae</taxon>
        <taxon>Enterococcus</taxon>
    </lineage>
</organism>
<evidence type="ECO:0000313" key="5">
    <source>
        <dbReference type="Proteomes" id="UP000014197"/>
    </source>
</evidence>
<sequence length="280" mass="31458">MKKIILVFGIFCALSLGTIAEAQEKFEINEENNNLIAELTASEPANKDYIDSTIEMYYEAPSENDSAEDFNSFLKSALIELENYDSDQDEKLESEVESLDTLPQSRVVTPYPAAIAAYKVGIAIVDRVGHWQTANYMRRAIVPLNKIGSNYTPATYYNKDDTWARMVDSESLMTSYYGRLKAEAFRGGRASGSFSGTHTFPGGHLYTALRGVSYTVSYKRQANGNYFTTVKVTDIFDFKWELNGYSKNFGVAFGNNYCVFAQTLGAIKPYKIEIVRTMSR</sequence>
<dbReference type="PATRIC" id="fig|1158608.3.peg.2613"/>
<dbReference type="Proteomes" id="UP000014197">
    <property type="component" value="Unassembled WGS sequence"/>
</dbReference>
<keyword evidence="1" id="KW-0732">Signal</keyword>
<protein>
    <submittedName>
        <fullName evidence="2">Uncharacterized protein</fullName>
    </submittedName>
</protein>
<reference evidence="3 5" key="2">
    <citation type="submission" date="2013-03" db="EMBL/GenBank/DDBJ databases">
        <title>The Genome Sequence of Enterococcus haemoperoxidus BAA-382 (PacBio/Illumina hybrid assembly).</title>
        <authorList>
            <consortium name="The Broad Institute Genomics Platform"/>
            <consortium name="The Broad Institute Genome Sequencing Center for Infectious Disease"/>
            <person name="Earl A."/>
            <person name="Russ C."/>
            <person name="Gilmore M."/>
            <person name="Surin D."/>
            <person name="Walker B."/>
            <person name="Young S."/>
            <person name="Zeng Q."/>
            <person name="Gargeya S."/>
            <person name="Fitzgerald M."/>
            <person name="Haas B."/>
            <person name="Abouelleil A."/>
            <person name="Allen A.W."/>
            <person name="Alvarado L."/>
            <person name="Arachchi H.M."/>
            <person name="Berlin A.M."/>
            <person name="Chapman S.B."/>
            <person name="Gainer-Dewar J."/>
            <person name="Goldberg J."/>
            <person name="Griggs A."/>
            <person name="Gujja S."/>
            <person name="Hansen M."/>
            <person name="Howarth C."/>
            <person name="Imamovic A."/>
            <person name="Ireland A."/>
            <person name="Larimer J."/>
            <person name="McCowan C."/>
            <person name="Murphy C."/>
            <person name="Pearson M."/>
            <person name="Poon T.W."/>
            <person name="Priest M."/>
            <person name="Roberts A."/>
            <person name="Saif S."/>
            <person name="Shea T."/>
            <person name="Sisk P."/>
            <person name="Sykes S."/>
            <person name="Wortman J."/>
            <person name="Nusbaum C."/>
            <person name="Birren B."/>
        </authorList>
    </citation>
    <scope>NUCLEOTIDE SEQUENCE [LARGE SCALE GENOMIC DNA]</scope>
    <source>
        <strain evidence="3 5">ATCC BAA-382</strain>
    </source>
</reference>
<dbReference type="STRING" id="155618.RV06_GL002902"/>
<dbReference type="Proteomes" id="UP000013858">
    <property type="component" value="Unassembled WGS sequence"/>
</dbReference>
<feature type="chain" id="PRO_5004364479" evidence="1">
    <location>
        <begin position="23"/>
        <end position="280"/>
    </location>
</feature>
<dbReference type="EMBL" id="ASVY01000002">
    <property type="protein sequence ID" value="EOT61377.1"/>
    <property type="molecule type" value="Genomic_DNA"/>
</dbReference>
<dbReference type="OrthoDB" id="2178305at2"/>
<evidence type="ECO:0000313" key="4">
    <source>
        <dbReference type="Proteomes" id="UP000013858"/>
    </source>
</evidence>
<dbReference type="EMBL" id="AJAR01000025">
    <property type="protein sequence ID" value="EOH93423.1"/>
    <property type="molecule type" value="Genomic_DNA"/>
</dbReference>
<reference evidence="2 4" key="1">
    <citation type="submission" date="2013-02" db="EMBL/GenBank/DDBJ databases">
        <title>The Genome Sequence of Enterococcus haemoperoxidus BAA-382.</title>
        <authorList>
            <consortium name="The Broad Institute Genome Sequencing Platform"/>
            <consortium name="The Broad Institute Genome Sequencing Center for Infectious Disease"/>
            <person name="Earl A.M."/>
            <person name="Gilmore M.S."/>
            <person name="Lebreton F."/>
            <person name="Walker B."/>
            <person name="Young S.K."/>
            <person name="Zeng Q."/>
            <person name="Gargeya S."/>
            <person name="Fitzgerald M."/>
            <person name="Haas B."/>
            <person name="Abouelleil A."/>
            <person name="Alvarado L."/>
            <person name="Arachchi H.M."/>
            <person name="Berlin A.M."/>
            <person name="Chapman S.B."/>
            <person name="Dewar J."/>
            <person name="Goldberg J."/>
            <person name="Griggs A."/>
            <person name="Gujja S."/>
            <person name="Hansen M."/>
            <person name="Howarth C."/>
            <person name="Imamovic A."/>
            <person name="Larimer J."/>
            <person name="McCowan C."/>
            <person name="Murphy C."/>
            <person name="Neiman D."/>
            <person name="Pearson M."/>
            <person name="Priest M."/>
            <person name="Roberts A."/>
            <person name="Saif S."/>
            <person name="Shea T."/>
            <person name="Sisk P."/>
            <person name="Sykes S."/>
            <person name="Wortman J."/>
            <person name="Nusbaum C."/>
            <person name="Birren B."/>
        </authorList>
    </citation>
    <scope>NUCLEOTIDE SEQUENCE [LARGE SCALE GENOMIC DNA]</scope>
    <source>
        <strain evidence="2 4">ATCC BAA-382</strain>
    </source>
</reference>
<dbReference type="eggNOG" id="ENOG50306UA">
    <property type="taxonomic scope" value="Bacteria"/>
</dbReference>